<dbReference type="InterPro" id="IPR032710">
    <property type="entry name" value="NTF2-like_dom_sf"/>
</dbReference>
<dbReference type="InterPro" id="IPR037401">
    <property type="entry name" value="SnoaL-like"/>
</dbReference>
<protein>
    <recommendedName>
        <fullName evidence="1">SnoaL-like domain-containing protein</fullName>
    </recommendedName>
</protein>
<evidence type="ECO:0000259" key="1">
    <source>
        <dbReference type="Pfam" id="PF13577"/>
    </source>
</evidence>
<keyword evidence="3" id="KW-1185">Reference proteome</keyword>
<feature type="domain" description="SnoaL-like" evidence="1">
    <location>
        <begin position="8"/>
        <end position="126"/>
    </location>
</feature>
<accession>A0ABR4J8L5</accession>
<dbReference type="EMBL" id="JBFXLU010000179">
    <property type="protein sequence ID" value="KAL2836401.1"/>
    <property type="molecule type" value="Genomic_DNA"/>
</dbReference>
<evidence type="ECO:0000313" key="3">
    <source>
        <dbReference type="Proteomes" id="UP001610446"/>
    </source>
</evidence>
<evidence type="ECO:0000313" key="2">
    <source>
        <dbReference type="EMBL" id="KAL2836401.1"/>
    </source>
</evidence>
<sequence length="197" mass="21696">MDLSPAEFEIKSLLVRERYYRDTNQWEKLRASYHPDASRTQIDITWYQGGIDGFVSGSRAMASSGTGAIHCISPVEVHLNGDKAVTESTGSISIRFAYAGHSFDCIAVTRFISRVERVAGHWKLLSLEAIYDRDAITPVLPGGASEVVLPVEGRESYRCLSWVLSLRGFQVKQDLPGIDDPASCARLMEGALAWLSG</sequence>
<reference evidence="2 3" key="1">
    <citation type="submission" date="2024-07" db="EMBL/GenBank/DDBJ databases">
        <title>Section-level genome sequencing and comparative genomics of Aspergillus sections Usti and Cavernicolus.</title>
        <authorList>
            <consortium name="Lawrence Berkeley National Laboratory"/>
            <person name="Nybo J.L."/>
            <person name="Vesth T.C."/>
            <person name="Theobald S."/>
            <person name="Frisvad J.C."/>
            <person name="Larsen T.O."/>
            <person name="Kjaerboelling I."/>
            <person name="Rothschild-Mancinelli K."/>
            <person name="Lyhne E.K."/>
            <person name="Kogle M.E."/>
            <person name="Barry K."/>
            <person name="Clum A."/>
            <person name="Na H."/>
            <person name="Ledsgaard L."/>
            <person name="Lin J."/>
            <person name="Lipzen A."/>
            <person name="Kuo A."/>
            <person name="Riley R."/>
            <person name="Mondo S."/>
            <person name="Labutti K."/>
            <person name="Haridas S."/>
            <person name="Pangalinan J."/>
            <person name="Salamov A.A."/>
            <person name="Simmons B.A."/>
            <person name="Magnuson J.K."/>
            <person name="Chen J."/>
            <person name="Drula E."/>
            <person name="Henrissat B."/>
            <person name="Wiebenga A."/>
            <person name="Lubbers R.J."/>
            <person name="Gomes A.C."/>
            <person name="Makela M.R."/>
            <person name="Stajich J."/>
            <person name="Grigoriev I.V."/>
            <person name="Mortensen U.H."/>
            <person name="De Vries R.P."/>
            <person name="Baker S.E."/>
            <person name="Andersen M.R."/>
        </authorList>
    </citation>
    <scope>NUCLEOTIDE SEQUENCE [LARGE SCALE GENOMIC DNA]</scope>
    <source>
        <strain evidence="2 3">CBS 123904</strain>
    </source>
</reference>
<dbReference type="Proteomes" id="UP001610446">
    <property type="component" value="Unassembled WGS sequence"/>
</dbReference>
<comment type="caution">
    <text evidence="2">The sequence shown here is derived from an EMBL/GenBank/DDBJ whole genome shotgun (WGS) entry which is preliminary data.</text>
</comment>
<organism evidence="2 3">
    <name type="scientific">Aspergillus pseudoustus</name>
    <dbReference type="NCBI Taxonomy" id="1810923"/>
    <lineage>
        <taxon>Eukaryota</taxon>
        <taxon>Fungi</taxon>
        <taxon>Dikarya</taxon>
        <taxon>Ascomycota</taxon>
        <taxon>Pezizomycotina</taxon>
        <taxon>Eurotiomycetes</taxon>
        <taxon>Eurotiomycetidae</taxon>
        <taxon>Eurotiales</taxon>
        <taxon>Aspergillaceae</taxon>
        <taxon>Aspergillus</taxon>
        <taxon>Aspergillus subgen. Nidulantes</taxon>
    </lineage>
</organism>
<dbReference type="Pfam" id="PF13577">
    <property type="entry name" value="SnoaL_4"/>
    <property type="match status" value="1"/>
</dbReference>
<dbReference type="SUPFAM" id="SSF54427">
    <property type="entry name" value="NTF2-like"/>
    <property type="match status" value="1"/>
</dbReference>
<name>A0ABR4J8L5_9EURO</name>
<dbReference type="Gene3D" id="3.10.450.50">
    <property type="match status" value="1"/>
</dbReference>
<proteinExistence type="predicted"/>
<gene>
    <name evidence="2" type="ORF">BJY01DRAFT_222017</name>
</gene>